<accession>A0A0A9GN32</accession>
<proteinExistence type="predicted"/>
<dbReference type="AlphaFoldDB" id="A0A0A9GN32"/>
<sequence length="36" mass="4072">MENFTTFLKMHGNCGKIRDGMSSLINHLVMSMNPES</sequence>
<evidence type="ECO:0000313" key="1">
    <source>
        <dbReference type="EMBL" id="JAE25902.1"/>
    </source>
</evidence>
<reference evidence="1" key="2">
    <citation type="journal article" date="2015" name="Data Brief">
        <title>Shoot transcriptome of the giant reed, Arundo donax.</title>
        <authorList>
            <person name="Barrero R.A."/>
            <person name="Guerrero F.D."/>
            <person name="Moolhuijzen P."/>
            <person name="Goolsby J.A."/>
            <person name="Tidwell J."/>
            <person name="Bellgard S.E."/>
            <person name="Bellgard M.I."/>
        </authorList>
    </citation>
    <scope>NUCLEOTIDE SEQUENCE</scope>
    <source>
        <tissue evidence="1">Shoot tissue taken approximately 20 cm above the soil surface</tissue>
    </source>
</reference>
<organism evidence="1">
    <name type="scientific">Arundo donax</name>
    <name type="common">Giant reed</name>
    <name type="synonym">Donax arundinaceus</name>
    <dbReference type="NCBI Taxonomy" id="35708"/>
    <lineage>
        <taxon>Eukaryota</taxon>
        <taxon>Viridiplantae</taxon>
        <taxon>Streptophyta</taxon>
        <taxon>Embryophyta</taxon>
        <taxon>Tracheophyta</taxon>
        <taxon>Spermatophyta</taxon>
        <taxon>Magnoliopsida</taxon>
        <taxon>Liliopsida</taxon>
        <taxon>Poales</taxon>
        <taxon>Poaceae</taxon>
        <taxon>PACMAD clade</taxon>
        <taxon>Arundinoideae</taxon>
        <taxon>Arundineae</taxon>
        <taxon>Arundo</taxon>
    </lineage>
</organism>
<protein>
    <submittedName>
        <fullName evidence="1">Uncharacterized protein</fullName>
    </submittedName>
</protein>
<reference evidence="1" key="1">
    <citation type="submission" date="2014-09" db="EMBL/GenBank/DDBJ databases">
        <authorList>
            <person name="Magalhaes I.L.F."/>
            <person name="Oliveira U."/>
            <person name="Santos F.R."/>
            <person name="Vidigal T.H.D.A."/>
            <person name="Brescovit A.D."/>
            <person name="Santos A.J."/>
        </authorList>
    </citation>
    <scope>NUCLEOTIDE SEQUENCE</scope>
    <source>
        <tissue evidence="1">Shoot tissue taken approximately 20 cm above the soil surface</tissue>
    </source>
</reference>
<dbReference type="EMBL" id="GBRH01171994">
    <property type="protein sequence ID" value="JAE25902.1"/>
    <property type="molecule type" value="Transcribed_RNA"/>
</dbReference>
<name>A0A0A9GN32_ARUDO</name>